<evidence type="ECO:0000313" key="3">
    <source>
        <dbReference type="EMBL" id="RCK68396.1"/>
    </source>
</evidence>
<dbReference type="InterPro" id="IPR003615">
    <property type="entry name" value="HNH_nuc"/>
</dbReference>
<keyword evidence="4" id="KW-1185">Reference proteome</keyword>
<dbReference type="GO" id="GO:0008270">
    <property type="term" value="F:zinc ion binding"/>
    <property type="evidence" value="ECO:0007669"/>
    <property type="project" value="InterPro"/>
</dbReference>
<dbReference type="Pfam" id="PF01844">
    <property type="entry name" value="HNH"/>
    <property type="match status" value="1"/>
</dbReference>
<keyword evidence="3" id="KW-0540">Nuclease</keyword>
<feature type="region of interest" description="Disordered" evidence="1">
    <location>
        <begin position="467"/>
        <end position="524"/>
    </location>
</feature>
<organism evidence="3 4">
    <name type="scientific">Desertihabitans brevis</name>
    <dbReference type="NCBI Taxonomy" id="2268447"/>
    <lineage>
        <taxon>Bacteria</taxon>
        <taxon>Bacillati</taxon>
        <taxon>Actinomycetota</taxon>
        <taxon>Actinomycetes</taxon>
        <taxon>Propionibacteriales</taxon>
        <taxon>Propionibacteriaceae</taxon>
        <taxon>Desertihabitans</taxon>
    </lineage>
</organism>
<dbReference type="GO" id="GO:0004519">
    <property type="term" value="F:endonuclease activity"/>
    <property type="evidence" value="ECO:0007669"/>
    <property type="project" value="UniProtKB-KW"/>
</dbReference>
<proteinExistence type="predicted"/>
<comment type="caution">
    <text evidence="3">The sequence shown here is derived from an EMBL/GenBank/DDBJ whole genome shotgun (WGS) entry which is preliminary data.</text>
</comment>
<evidence type="ECO:0000259" key="2">
    <source>
        <dbReference type="Pfam" id="PF01844"/>
    </source>
</evidence>
<reference evidence="3 4" key="1">
    <citation type="submission" date="2018-07" db="EMBL/GenBank/DDBJ databases">
        <title>Desertimonas flava gen. nov. sp. nov.</title>
        <authorList>
            <person name="Liu S."/>
        </authorList>
    </citation>
    <scope>NUCLEOTIDE SEQUENCE [LARGE SCALE GENOMIC DNA]</scope>
    <source>
        <strain evidence="3 4">16Sb5-5</strain>
    </source>
</reference>
<dbReference type="Proteomes" id="UP000252770">
    <property type="component" value="Unassembled WGS sequence"/>
</dbReference>
<evidence type="ECO:0000313" key="4">
    <source>
        <dbReference type="Proteomes" id="UP000252770"/>
    </source>
</evidence>
<evidence type="ECO:0000256" key="1">
    <source>
        <dbReference type="SAM" id="MobiDB-lite"/>
    </source>
</evidence>
<keyword evidence="3" id="KW-0255">Endonuclease</keyword>
<gene>
    <name evidence="3" type="ORF">DT076_15805</name>
</gene>
<feature type="compositionally biased region" description="Low complexity" evidence="1">
    <location>
        <begin position="503"/>
        <end position="513"/>
    </location>
</feature>
<dbReference type="CDD" id="cd00085">
    <property type="entry name" value="HNHc"/>
    <property type="match status" value="1"/>
</dbReference>
<dbReference type="GO" id="GO:0003676">
    <property type="term" value="F:nucleic acid binding"/>
    <property type="evidence" value="ECO:0007669"/>
    <property type="project" value="InterPro"/>
</dbReference>
<accession>A0A367YR82</accession>
<feature type="compositionally biased region" description="Pro residues" evidence="1">
    <location>
        <begin position="514"/>
        <end position="524"/>
    </location>
</feature>
<sequence length="524" mass="55851">MLAQVRDLRGAERATAAALLRQAAAWADLHPALEPGQAASLHDQGKETGCPIAGSGTPQVAADSLAEVAAALGMSTGAGARLVGQALELRHRLPRLWARVHDHTVPAWVARSVAERTMMVSVEAAGFVDSQVCAVAGRVGVAQLDRLVTTAIQRHMPAEAERRRQDALEGRGFTIEHDRSGRDHALSSVWGTLDLPDALALEAAVQDGAQALATAGCTDSLDVRRARAVGELARRQPALDLLTAEETTNSGVVAGKAAERVVLYLHLSAAALGGGFAAAPVVQGAGADCPRRADSAGQPATAIDVFVQPGHAGPAGTESVGRVQNTGAPVTAEQIREWCARPDARVSVKPVIDLNATMATDAYRPTARMREQIALRDRTCVFPWCSRPAHPYPLPRRDDAVGVEAEERWSVEDDHLVPWDFGGPTSSDNLAPLCRTHHRLKTFTGWRHTRTGPGCYDWTSPHGYRYRRHPDGGTTDLTPDTGPPRRRPRQRPTTNSASRRKLSSPVPVGAAGPPDAPNESPPPF</sequence>
<dbReference type="AlphaFoldDB" id="A0A367YR82"/>
<name>A0A367YR82_9ACTN</name>
<keyword evidence="3" id="KW-0378">Hydrolase</keyword>
<dbReference type="InterPro" id="IPR002711">
    <property type="entry name" value="HNH"/>
</dbReference>
<feature type="domain" description="HNH" evidence="2">
    <location>
        <begin position="411"/>
        <end position="442"/>
    </location>
</feature>
<dbReference type="Gene3D" id="1.10.30.50">
    <property type="match status" value="1"/>
</dbReference>
<dbReference type="EMBL" id="QOUI01000011">
    <property type="protein sequence ID" value="RCK68396.1"/>
    <property type="molecule type" value="Genomic_DNA"/>
</dbReference>
<protein>
    <submittedName>
        <fullName evidence="3">HNH endonuclease</fullName>
    </submittedName>
</protein>